<feature type="region of interest" description="Disordered" evidence="4">
    <location>
        <begin position="50"/>
        <end position="110"/>
    </location>
</feature>
<dbReference type="GO" id="GO:0005737">
    <property type="term" value="C:cytoplasm"/>
    <property type="evidence" value="ECO:0007669"/>
    <property type="project" value="UniProtKB-SubCell"/>
</dbReference>
<dbReference type="EMBL" id="CAIF01000198">
    <property type="protein sequence ID" value="CCH45489.1"/>
    <property type="molecule type" value="Genomic_DNA"/>
</dbReference>
<evidence type="ECO:0000256" key="4">
    <source>
        <dbReference type="SAM" id="MobiDB-lite"/>
    </source>
</evidence>
<accession>K0KVJ5</accession>
<dbReference type="Pfam" id="PF07989">
    <property type="entry name" value="Cnn_1N"/>
    <property type="match status" value="1"/>
</dbReference>
<proteinExistence type="predicted"/>
<dbReference type="Gene3D" id="1.10.287.1490">
    <property type="match status" value="1"/>
</dbReference>
<sequence length="976" mass="114757">MFRSNKPLIGTPNDRAKKIKSFEFTPIGYSKNNENIDPKSQTIKKHGNKFHQDTLRGNPFDQSPLENSIRGGSSFIEPESFDTINYSDKNGNNNNKGKTSSPIPNKFDNHNLLNDGSNPVKYQQANVSKLQDENYNLRVEISSLKRFVNACTNNDQQEIYKQNSELQEKMIAMRGELSFLNQELSDARKELEQQNQQQQQIPSNGNNNSDEILQYQNQIMNLQKENENLKQSNEDLYDLENENEELHATIKELQNVHKSEQDNNAISQSFVDRLEEQLETVKDKLYETERELNMRNEELDQYEDKVEEMENLLKTHKNLSDQQQDEIEEELDDLKAIIRKKDEEFAKLQDQYDEVANNAKELRGNYKSIQEEKDKLYALMESKSQESNNKYLENFQKLEDHNRVLLQKIHAKEDDLEKLNQQLSKSNSQIKHLNQTIDSQSQLIEKLRSNNSSNEQVHEFVEDLKNQIIGLEKELQSVSFERDSLQKQLIKSDKEIIALRNNNERTYKAYTDLKKSQSTTKETRHNDTEKLEDIWKSEIDYLSNQIKELNVENKTLSKKLNNKSIDTNSFDKAEVKNLTSKCNDLQLELTEKNNQLTQISFKHKKELAKLNDLLNEKEDELHKANRELKFMQTSTTEQIDNEKLEALKLKNKREYEIKALKIEIEGLKTGHENEIQSYKKLLENLKNSTSSSSSSSIDKKSHDELDILIKKIDDKNLKIKILNNKLSESIDTIHLLEKEINKLESNKFIIIEDNKKLDNKVRKLSHELMNQKKQLDSIYYKVSLDNNNDSQKLQYELSKKEKQLENINIEFNDMKNELLFKYSEIRQDKLNLENKMEKIIKKYRHLQNTLNINEKSNNNFSHNDNNKEYLMIQDQSDLYRMKLNKSNYIINDLKFINSFILKSIQATNSHLKKDVKKLQQAGIYPDYELISNKKPSLKIIFKFVVAAVRIKRKTDYSSIRNKKIEDLKFKLAIDDY</sequence>
<evidence type="ECO:0000313" key="7">
    <source>
        <dbReference type="Proteomes" id="UP000009328"/>
    </source>
</evidence>
<feature type="domain" description="Centrosomin N-terminal motif 1" evidence="5">
    <location>
        <begin position="121"/>
        <end position="192"/>
    </location>
</feature>
<evidence type="ECO:0000256" key="1">
    <source>
        <dbReference type="ARBA" id="ARBA00004496"/>
    </source>
</evidence>
<feature type="region of interest" description="Disordered" evidence="4">
    <location>
        <begin position="188"/>
        <end position="210"/>
    </location>
</feature>
<dbReference type="AlphaFoldDB" id="K0KVJ5"/>
<keyword evidence="7" id="KW-1185">Reference proteome</keyword>
<feature type="coiled-coil region" evidence="3">
    <location>
        <begin position="539"/>
        <end position="634"/>
    </location>
</feature>
<organism evidence="6 7">
    <name type="scientific">Wickerhamomyces ciferrii (strain ATCC 14091 / BCRC 22168 / CBS 111 / JCM 3599 / NBRC 0793 / NRRL Y-1031 F-60-10)</name>
    <name type="common">Yeast</name>
    <name type="synonym">Pichia ciferrii</name>
    <dbReference type="NCBI Taxonomy" id="1206466"/>
    <lineage>
        <taxon>Eukaryota</taxon>
        <taxon>Fungi</taxon>
        <taxon>Dikarya</taxon>
        <taxon>Ascomycota</taxon>
        <taxon>Saccharomycotina</taxon>
        <taxon>Saccharomycetes</taxon>
        <taxon>Phaffomycetales</taxon>
        <taxon>Wickerhamomycetaceae</taxon>
        <taxon>Wickerhamomyces</taxon>
    </lineage>
</organism>
<feature type="compositionally biased region" description="Low complexity" evidence="4">
    <location>
        <begin position="89"/>
        <end position="98"/>
    </location>
</feature>
<keyword evidence="2" id="KW-0963">Cytoplasm</keyword>
<keyword evidence="3" id="KW-0175">Coiled coil</keyword>
<dbReference type="InterPro" id="IPR012943">
    <property type="entry name" value="Cnn_1N"/>
</dbReference>
<dbReference type="Proteomes" id="UP000009328">
    <property type="component" value="Unassembled WGS sequence"/>
</dbReference>
<dbReference type="GO" id="GO:0005815">
    <property type="term" value="C:microtubule organizing center"/>
    <property type="evidence" value="ECO:0007669"/>
    <property type="project" value="InterPro"/>
</dbReference>
<reference evidence="6 7" key="1">
    <citation type="journal article" date="2012" name="Eukaryot. Cell">
        <title>Draft genome sequence of Wickerhamomyces ciferrii NRRL Y-1031 F-60-10.</title>
        <authorList>
            <person name="Schneider J."/>
            <person name="Andrea H."/>
            <person name="Blom J."/>
            <person name="Jaenicke S."/>
            <person name="Ruckert C."/>
            <person name="Schorsch C."/>
            <person name="Szczepanowski R."/>
            <person name="Farwick M."/>
            <person name="Goesmann A."/>
            <person name="Puhler A."/>
            <person name="Schaffer S."/>
            <person name="Tauch A."/>
            <person name="Kohler T."/>
            <person name="Brinkrolf K."/>
        </authorList>
    </citation>
    <scope>NUCLEOTIDE SEQUENCE [LARGE SCALE GENOMIC DNA]</scope>
    <source>
        <strain evidence="7">ATCC 14091 / BCRC 22168 / CBS 111 / JCM 3599 / NBRC 0793 / NRRL Y-1031 F-60-10</strain>
    </source>
</reference>
<comment type="caution">
    <text evidence="6">The sequence shown here is derived from an EMBL/GenBank/DDBJ whole genome shotgun (WGS) entry which is preliminary data.</text>
</comment>
<dbReference type="eggNOG" id="KOG1836">
    <property type="taxonomic scope" value="Eukaryota"/>
</dbReference>
<dbReference type="HOGENOM" id="CLU_329279_0_0_1"/>
<gene>
    <name evidence="6" type="ORF">BN7_5071</name>
</gene>
<evidence type="ECO:0000259" key="5">
    <source>
        <dbReference type="Pfam" id="PF07989"/>
    </source>
</evidence>
<evidence type="ECO:0000256" key="2">
    <source>
        <dbReference type="ARBA" id="ARBA00022490"/>
    </source>
</evidence>
<feature type="coiled-coil region" evidence="3">
    <location>
        <begin position="668"/>
        <end position="849"/>
    </location>
</feature>
<evidence type="ECO:0000313" key="6">
    <source>
        <dbReference type="EMBL" id="CCH45489.1"/>
    </source>
</evidence>
<evidence type="ECO:0000256" key="3">
    <source>
        <dbReference type="SAM" id="Coils"/>
    </source>
</evidence>
<feature type="compositionally biased region" description="Low complexity" evidence="4">
    <location>
        <begin position="193"/>
        <end position="208"/>
    </location>
</feature>
<dbReference type="STRING" id="1206466.K0KVJ5"/>
<dbReference type="InParanoid" id="K0KVJ5"/>
<name>K0KVJ5_WICCF</name>
<comment type="subcellular location">
    <subcellularLocation>
        <location evidence="1">Cytoplasm</location>
    </subcellularLocation>
</comment>
<protein>
    <submittedName>
        <fullName evidence="6">Laminin subunit alpha-2</fullName>
    </submittedName>
</protein>